<keyword evidence="2" id="KW-0963">Cytoplasm</keyword>
<dbReference type="InterPro" id="IPR036822">
    <property type="entry name" value="CutC-like_dom_sf"/>
</dbReference>
<dbReference type="Proteomes" id="UP000837803">
    <property type="component" value="Unassembled WGS sequence"/>
</dbReference>
<keyword evidence="4" id="KW-1185">Reference proteome</keyword>
<dbReference type="PANTHER" id="PTHR12598:SF0">
    <property type="entry name" value="COPPER HOMEOSTASIS PROTEIN CUTC HOMOLOG"/>
    <property type="match status" value="1"/>
</dbReference>
<gene>
    <name evidence="2 3" type="primary">cutC</name>
    <name evidence="3" type="ORF">LEM8419_01623</name>
</gene>
<comment type="caution">
    <text evidence="2">Once thought to be involved in copper homeostasis, experiments in E.coli have shown this is not the case.</text>
</comment>
<name>A0ABN8F3V1_9BACT</name>
<dbReference type="Pfam" id="PF03932">
    <property type="entry name" value="CutC"/>
    <property type="match status" value="1"/>
</dbReference>
<accession>A0ABN8F3V1</accession>
<evidence type="ECO:0000256" key="2">
    <source>
        <dbReference type="HAMAP-Rule" id="MF_00795"/>
    </source>
</evidence>
<dbReference type="SUPFAM" id="SSF110395">
    <property type="entry name" value="CutC-like"/>
    <property type="match status" value="1"/>
</dbReference>
<dbReference type="RefSeq" id="WP_238750520.1">
    <property type="nucleotide sequence ID" value="NZ_CAKLPZ010000001.1"/>
</dbReference>
<evidence type="ECO:0000313" key="4">
    <source>
        <dbReference type="Proteomes" id="UP000837803"/>
    </source>
</evidence>
<comment type="subcellular location">
    <subcellularLocation>
        <location evidence="2">Cytoplasm</location>
    </subcellularLocation>
</comment>
<protein>
    <recommendedName>
        <fullName evidence="2">PF03932 family protein CutC</fullName>
    </recommendedName>
</protein>
<comment type="similarity">
    <text evidence="1 2">Belongs to the CutC family.</text>
</comment>
<dbReference type="Gene3D" id="3.20.20.380">
    <property type="entry name" value="Copper homeostasis (CutC) domain"/>
    <property type="match status" value="1"/>
</dbReference>
<evidence type="ECO:0000313" key="3">
    <source>
        <dbReference type="EMBL" id="CAH1000470.1"/>
    </source>
</evidence>
<dbReference type="InterPro" id="IPR005627">
    <property type="entry name" value="CutC-like"/>
</dbReference>
<proteinExistence type="inferred from homology"/>
<dbReference type="HAMAP" id="MF_00795">
    <property type="entry name" value="CutC"/>
    <property type="match status" value="1"/>
</dbReference>
<dbReference type="PANTHER" id="PTHR12598">
    <property type="entry name" value="COPPER HOMEOSTASIS PROTEIN CUTC"/>
    <property type="match status" value="1"/>
</dbReference>
<organism evidence="3 4">
    <name type="scientific">Neolewinella maritima</name>
    <dbReference type="NCBI Taxonomy" id="1383882"/>
    <lineage>
        <taxon>Bacteria</taxon>
        <taxon>Pseudomonadati</taxon>
        <taxon>Bacteroidota</taxon>
        <taxon>Saprospiria</taxon>
        <taxon>Saprospirales</taxon>
        <taxon>Lewinellaceae</taxon>
        <taxon>Neolewinella</taxon>
    </lineage>
</organism>
<dbReference type="EMBL" id="CAKLPZ010000001">
    <property type="protein sequence ID" value="CAH1000470.1"/>
    <property type="molecule type" value="Genomic_DNA"/>
</dbReference>
<sequence>MSDPIFEVCLQSVDDVVAAQAGGAQRVELCAALVEGGVTPSLATIAACAALPIEVMVMIRPRGGDFDYTARELAVMEADIAHCRELGVAGVVFGMLTPQGQVARPQVQRLLAAAGPLQVCFHRAFDVCRDPLEALDILRDLGVRRVLTSGQAATVPEGLDLIQQLVDRAGSDIEILPGCGITVNNVAHVLRYTGARQFHATAFREVDSRMQHRNDRIYMGVPGWPEYRRAVTDQEVVEKYLRAAVTCK</sequence>
<evidence type="ECO:0000256" key="1">
    <source>
        <dbReference type="ARBA" id="ARBA00007768"/>
    </source>
</evidence>
<reference evidence="3" key="1">
    <citation type="submission" date="2021-12" db="EMBL/GenBank/DDBJ databases">
        <authorList>
            <person name="Rodrigo-Torres L."/>
            <person name="Arahal R. D."/>
            <person name="Lucena T."/>
        </authorList>
    </citation>
    <scope>NUCLEOTIDE SEQUENCE</scope>
    <source>
        <strain evidence="3">CECT 8419</strain>
    </source>
</reference>
<comment type="caution">
    <text evidence="3">The sequence shown here is derived from an EMBL/GenBank/DDBJ whole genome shotgun (WGS) entry which is preliminary data.</text>
</comment>